<organism evidence="7 8">
    <name type="scientific">Thalassolituus marinus</name>
    <dbReference type="NCBI Taxonomy" id="671053"/>
    <lineage>
        <taxon>Bacteria</taxon>
        <taxon>Pseudomonadati</taxon>
        <taxon>Pseudomonadota</taxon>
        <taxon>Gammaproteobacteria</taxon>
        <taxon>Oceanospirillales</taxon>
        <taxon>Oceanospirillaceae</taxon>
        <taxon>Thalassolituus</taxon>
    </lineage>
</organism>
<dbReference type="InterPro" id="IPR001406">
    <property type="entry name" value="PsdUridine_synth_TruA"/>
</dbReference>
<dbReference type="SUPFAM" id="SSF55120">
    <property type="entry name" value="Pseudouridine synthase"/>
    <property type="match status" value="1"/>
</dbReference>
<dbReference type="PANTHER" id="PTHR11142:SF0">
    <property type="entry name" value="TRNA PSEUDOURIDINE SYNTHASE-LIKE 1"/>
    <property type="match status" value="1"/>
</dbReference>
<accession>A0ABS7ZLN7</accession>
<evidence type="ECO:0000313" key="8">
    <source>
        <dbReference type="Proteomes" id="UP000714380"/>
    </source>
</evidence>
<feature type="binding site" evidence="4">
    <location>
        <position position="115"/>
    </location>
    <ligand>
        <name>substrate</name>
    </ligand>
</feature>
<evidence type="ECO:0000256" key="5">
    <source>
        <dbReference type="RuleBase" id="RU003792"/>
    </source>
</evidence>
<dbReference type="HAMAP" id="MF_00171">
    <property type="entry name" value="TruA"/>
    <property type="match status" value="1"/>
</dbReference>
<evidence type="ECO:0000259" key="6">
    <source>
        <dbReference type="Pfam" id="PF01416"/>
    </source>
</evidence>
<dbReference type="RefSeq" id="WP_225671819.1">
    <property type="nucleotide sequence ID" value="NZ_JAEDAH010000013.1"/>
</dbReference>
<evidence type="ECO:0000256" key="3">
    <source>
        <dbReference type="ARBA" id="ARBA00023235"/>
    </source>
</evidence>
<comment type="subunit">
    <text evidence="4">Homodimer.</text>
</comment>
<feature type="domain" description="Pseudouridine synthase I TruA alpha/beta" evidence="6">
    <location>
        <begin position="148"/>
        <end position="250"/>
    </location>
</feature>
<evidence type="ECO:0000313" key="7">
    <source>
        <dbReference type="EMBL" id="MCA6062623.1"/>
    </source>
</evidence>
<dbReference type="InterPro" id="IPR020095">
    <property type="entry name" value="PsdUridine_synth_TruA_C"/>
</dbReference>
<dbReference type="GO" id="GO:0160147">
    <property type="term" value="F:tRNA pseudouridine(38-40) synthase activity"/>
    <property type="evidence" value="ECO:0007669"/>
    <property type="project" value="UniProtKB-EC"/>
</dbReference>
<feature type="domain" description="Pseudouridine synthase I TruA alpha/beta" evidence="6">
    <location>
        <begin position="9"/>
        <end position="108"/>
    </location>
</feature>
<dbReference type="Pfam" id="PF01416">
    <property type="entry name" value="PseudoU_synth_1"/>
    <property type="match status" value="2"/>
</dbReference>
<comment type="similarity">
    <text evidence="1 4 5">Belongs to the tRNA pseudouridine synthase TruA family.</text>
</comment>
<gene>
    <name evidence="4 7" type="primary">truA</name>
    <name evidence="7" type="ORF">I9W95_03285</name>
</gene>
<protein>
    <recommendedName>
        <fullName evidence="4">tRNA pseudouridine synthase A</fullName>
        <ecNumber evidence="4">5.4.99.12</ecNumber>
    </recommendedName>
    <alternativeName>
        <fullName evidence="4">tRNA pseudouridine(38-40) synthase</fullName>
    </alternativeName>
    <alternativeName>
        <fullName evidence="4">tRNA pseudouridylate synthase I</fullName>
    </alternativeName>
    <alternativeName>
        <fullName evidence="4">tRNA-uridine isomerase I</fullName>
    </alternativeName>
</protein>
<keyword evidence="3 4" id="KW-0413">Isomerase</keyword>
<feature type="active site" description="Nucleophile" evidence="4">
    <location>
        <position position="57"/>
    </location>
</feature>
<dbReference type="Gene3D" id="3.30.70.660">
    <property type="entry name" value="Pseudouridine synthase I, catalytic domain, C-terminal subdomain"/>
    <property type="match status" value="1"/>
</dbReference>
<sequence>MTETQRYAAIVEYNGAHFHGWQKQKHHNEPTIQAAIEAAISRVADHPVEIVCAGRTDAGVHATRQVIHFDSSARRSEYGWLMGINTNLPHGVALQWLAPVDGEFHARFRARARRYRYLINNSPYKQALQHDQLTWWRYPLDADKMHEAAQALLGEHDFSAFRAKDCQAKSPVKTMHHIQVKRWGNLIMLELEASAFLYHMVRNIVGVLLPIGEGSKPVSWMAEVLETRERKQAGITAPGEGLYFVGVRYPEAFEQIPCQPYGPLLLEPVLGQE</sequence>
<dbReference type="EMBL" id="JAEDAH010000013">
    <property type="protein sequence ID" value="MCA6062623.1"/>
    <property type="molecule type" value="Genomic_DNA"/>
</dbReference>
<name>A0ABS7ZLN7_9GAMM</name>
<evidence type="ECO:0000256" key="1">
    <source>
        <dbReference type="ARBA" id="ARBA00009375"/>
    </source>
</evidence>
<comment type="catalytic activity">
    <reaction evidence="4 5">
        <text>uridine(38/39/40) in tRNA = pseudouridine(38/39/40) in tRNA</text>
        <dbReference type="Rhea" id="RHEA:22376"/>
        <dbReference type="Rhea" id="RHEA-COMP:10085"/>
        <dbReference type="Rhea" id="RHEA-COMP:10087"/>
        <dbReference type="ChEBI" id="CHEBI:65314"/>
        <dbReference type="ChEBI" id="CHEBI:65315"/>
        <dbReference type="EC" id="5.4.99.12"/>
    </reaction>
</comment>
<proteinExistence type="inferred from homology"/>
<comment type="caution">
    <text evidence="7">The sequence shown here is derived from an EMBL/GenBank/DDBJ whole genome shotgun (WGS) entry which is preliminary data.</text>
</comment>
<dbReference type="InterPro" id="IPR020097">
    <property type="entry name" value="PsdUridine_synth_TruA_a/b_dom"/>
</dbReference>
<dbReference type="InterPro" id="IPR020103">
    <property type="entry name" value="PsdUridine_synth_cat_dom_sf"/>
</dbReference>
<reference evidence="7 8" key="1">
    <citation type="submission" date="2020-12" db="EMBL/GenBank/DDBJ databases">
        <title>Novel Thalassolituus-related marine hydrocarbonoclastic bacteria mediated algae-derived hydrocarbons mineralization in twilight zone of the northern South China Sea.</title>
        <authorList>
            <person name="Dong C."/>
        </authorList>
    </citation>
    <scope>NUCLEOTIDE SEQUENCE [LARGE SCALE GENOMIC DNA]</scope>
    <source>
        <strain evidence="7 8">IMCC1826</strain>
    </source>
</reference>
<comment type="function">
    <text evidence="4">Formation of pseudouridine at positions 38, 39 and 40 in the anticodon stem and loop of transfer RNAs.</text>
</comment>
<keyword evidence="2 4" id="KW-0819">tRNA processing</keyword>
<evidence type="ECO:0000256" key="4">
    <source>
        <dbReference type="HAMAP-Rule" id="MF_00171"/>
    </source>
</evidence>
<dbReference type="NCBIfam" id="TIGR00071">
    <property type="entry name" value="hisT_truA"/>
    <property type="match status" value="1"/>
</dbReference>
<dbReference type="CDD" id="cd02570">
    <property type="entry name" value="PseudoU_synth_EcTruA"/>
    <property type="match status" value="1"/>
</dbReference>
<comment type="caution">
    <text evidence="4">Lacks conserved residue(s) required for the propagation of feature annotation.</text>
</comment>
<dbReference type="Gene3D" id="3.30.70.580">
    <property type="entry name" value="Pseudouridine synthase I, catalytic domain, N-terminal subdomain"/>
    <property type="match status" value="1"/>
</dbReference>
<keyword evidence="8" id="KW-1185">Reference proteome</keyword>
<dbReference type="PANTHER" id="PTHR11142">
    <property type="entry name" value="PSEUDOURIDYLATE SYNTHASE"/>
    <property type="match status" value="1"/>
</dbReference>
<dbReference type="EC" id="5.4.99.12" evidence="4"/>
<dbReference type="PIRSF" id="PIRSF001430">
    <property type="entry name" value="tRNA_psdUrid_synth"/>
    <property type="match status" value="1"/>
</dbReference>
<dbReference type="Proteomes" id="UP000714380">
    <property type="component" value="Unassembled WGS sequence"/>
</dbReference>
<evidence type="ECO:0000256" key="2">
    <source>
        <dbReference type="ARBA" id="ARBA00022694"/>
    </source>
</evidence>
<dbReference type="InterPro" id="IPR020094">
    <property type="entry name" value="TruA/RsuA/RluB/E/F_N"/>
</dbReference>